<gene>
    <name evidence="1" type="ORF">NJ959_28545</name>
</gene>
<reference evidence="1" key="1">
    <citation type="submission" date="2022-06" db="EMBL/GenBank/DDBJ databases">
        <title>New cyanobacteria of genus Symplocastrum in benthos of Lake Baikal.</title>
        <authorList>
            <person name="Sorokovikova E."/>
            <person name="Tikhonova I."/>
            <person name="Krasnopeev A."/>
            <person name="Evseev P."/>
            <person name="Gladkikh A."/>
            <person name="Belykh O."/>
        </authorList>
    </citation>
    <scope>NUCLEOTIDE SEQUENCE</scope>
    <source>
        <strain evidence="1">BBK-W-15</strain>
    </source>
</reference>
<keyword evidence="2" id="KW-1185">Reference proteome</keyword>
<organism evidence="1 2">
    <name type="scientific">Limnofasciculus baicalensis BBK-W-15</name>
    <dbReference type="NCBI Taxonomy" id="2699891"/>
    <lineage>
        <taxon>Bacteria</taxon>
        <taxon>Bacillati</taxon>
        <taxon>Cyanobacteriota</taxon>
        <taxon>Cyanophyceae</taxon>
        <taxon>Coleofasciculales</taxon>
        <taxon>Coleofasciculaceae</taxon>
        <taxon>Limnofasciculus</taxon>
        <taxon>Limnofasciculus baicalensis</taxon>
    </lineage>
</organism>
<dbReference type="EMBL" id="JAMZMM010000578">
    <property type="protein sequence ID" value="MCP2732385.1"/>
    <property type="molecule type" value="Genomic_DNA"/>
</dbReference>
<protein>
    <submittedName>
        <fullName evidence="1">Uncharacterized protein</fullName>
    </submittedName>
</protein>
<feature type="non-terminal residue" evidence="1">
    <location>
        <position position="74"/>
    </location>
</feature>
<dbReference type="Proteomes" id="UP001204953">
    <property type="component" value="Unassembled WGS sequence"/>
</dbReference>
<dbReference type="AlphaFoldDB" id="A0AAE3GXG2"/>
<name>A0AAE3GXG2_9CYAN</name>
<accession>A0AAE3GXG2</accession>
<comment type="caution">
    <text evidence="1">The sequence shown here is derived from an EMBL/GenBank/DDBJ whole genome shotgun (WGS) entry which is preliminary data.</text>
</comment>
<proteinExistence type="predicted"/>
<evidence type="ECO:0000313" key="2">
    <source>
        <dbReference type="Proteomes" id="UP001204953"/>
    </source>
</evidence>
<sequence length="74" mass="8462">MSGLGLAYFITPIISHQSFDIQYSDISNFGNYCKTSDTEGKLLMAQFSCRNPLTGCIFFVKLREWKSVRVKKTE</sequence>
<evidence type="ECO:0000313" key="1">
    <source>
        <dbReference type="EMBL" id="MCP2732385.1"/>
    </source>
</evidence>